<name>A0A2S0KP60_9FIRM</name>
<proteinExistence type="predicted"/>
<dbReference type="EMBL" id="CP027226">
    <property type="protein sequence ID" value="AVM42789.1"/>
    <property type="molecule type" value="Genomic_DNA"/>
</dbReference>
<organism evidence="1 2">
    <name type="scientific">Fastidiosipila sanguinis</name>
    <dbReference type="NCBI Taxonomy" id="236753"/>
    <lineage>
        <taxon>Bacteria</taxon>
        <taxon>Bacillati</taxon>
        <taxon>Bacillota</taxon>
        <taxon>Clostridia</taxon>
        <taxon>Eubacteriales</taxon>
        <taxon>Oscillospiraceae</taxon>
        <taxon>Fastidiosipila</taxon>
    </lineage>
</organism>
<accession>A0A2S0KP60</accession>
<keyword evidence="2" id="KW-1185">Reference proteome</keyword>
<dbReference type="KEGG" id="fsa:C5Q98_05995"/>
<evidence type="ECO:0000313" key="2">
    <source>
        <dbReference type="Proteomes" id="UP000237947"/>
    </source>
</evidence>
<dbReference type="RefSeq" id="WP_106012739.1">
    <property type="nucleotide sequence ID" value="NZ_CP027226.1"/>
</dbReference>
<evidence type="ECO:0000313" key="1">
    <source>
        <dbReference type="EMBL" id="AVM42789.1"/>
    </source>
</evidence>
<dbReference type="Proteomes" id="UP000237947">
    <property type="component" value="Chromosome"/>
</dbReference>
<gene>
    <name evidence="1" type="ORF">C5Q98_05995</name>
</gene>
<reference evidence="2" key="1">
    <citation type="submission" date="2018-02" db="EMBL/GenBank/DDBJ databases">
        <authorList>
            <person name="Holder M.E."/>
            <person name="Ajami N.J."/>
            <person name="Petrosino J.F."/>
        </authorList>
    </citation>
    <scope>NUCLEOTIDE SEQUENCE [LARGE SCALE GENOMIC DNA]</scope>
    <source>
        <strain evidence="2">CCUG 47711</strain>
    </source>
</reference>
<dbReference type="AlphaFoldDB" id="A0A2S0KP60"/>
<protein>
    <submittedName>
        <fullName evidence="1">Uncharacterized protein</fullName>
    </submittedName>
</protein>
<sequence length="84" mass="9571">MVRIIITRSPEVGWDMITSLEYLEDKYTDAEKQEIEAKYAEIDSTIIDPFQFADAKNYLSEKLGVPAAEIDVHTHIANACIDCY</sequence>